<proteinExistence type="predicted"/>
<dbReference type="InParanoid" id="C8X9Q4"/>
<feature type="transmembrane region" description="Helical" evidence="1">
    <location>
        <begin position="45"/>
        <end position="62"/>
    </location>
</feature>
<feature type="transmembrane region" description="Helical" evidence="1">
    <location>
        <begin position="21"/>
        <end position="39"/>
    </location>
</feature>
<dbReference type="AlphaFoldDB" id="C8X9Q4"/>
<reference evidence="3" key="1">
    <citation type="submission" date="2009-09" db="EMBL/GenBank/DDBJ databases">
        <title>The complete genome of Nakamurella multipartita DSM 44233.</title>
        <authorList>
            <consortium name="US DOE Joint Genome Institute (JGI-PGF)"/>
            <person name="Lucas S."/>
            <person name="Copeland A."/>
            <person name="Lapidus A."/>
            <person name="Glavina del Rio T."/>
            <person name="Dalin E."/>
            <person name="Tice H."/>
            <person name="Bruce D."/>
            <person name="Goodwin L."/>
            <person name="Pitluck S."/>
            <person name="Kyrpides N."/>
            <person name="Mavromatis K."/>
            <person name="Ivanova N."/>
            <person name="Ovchinnikova G."/>
            <person name="Sims D."/>
            <person name="Meincke L."/>
            <person name="Brettin T."/>
            <person name="Detter J.C."/>
            <person name="Han C."/>
            <person name="Larimer F."/>
            <person name="Land M."/>
            <person name="Hauser L."/>
            <person name="Markowitz V."/>
            <person name="Cheng J.-F."/>
            <person name="Hugenholtz P."/>
            <person name="Woyke T."/>
            <person name="Wu D."/>
            <person name="Klenk H.-P."/>
            <person name="Eisen J.A."/>
        </authorList>
    </citation>
    <scope>NUCLEOTIDE SEQUENCE [LARGE SCALE GENOMIC DNA]</scope>
    <source>
        <strain evidence="3">ATCC 700099 / DSM 44233 / CIP 104796 / JCM 9543 / NBRC 105858 / Y-104</strain>
    </source>
</reference>
<name>C8X9Q4_NAKMY</name>
<dbReference type="EMBL" id="CP001737">
    <property type="protein sequence ID" value="ACV79212.1"/>
    <property type="molecule type" value="Genomic_DNA"/>
</dbReference>
<dbReference type="Proteomes" id="UP000002218">
    <property type="component" value="Chromosome"/>
</dbReference>
<feature type="transmembrane region" description="Helical" evidence="1">
    <location>
        <begin position="115"/>
        <end position="138"/>
    </location>
</feature>
<dbReference type="KEGG" id="nml:Namu_2871"/>
<accession>C8X9Q4</accession>
<keyword evidence="3" id="KW-1185">Reference proteome</keyword>
<keyword evidence="1" id="KW-0812">Transmembrane</keyword>
<feature type="transmembrane region" description="Helical" evidence="1">
    <location>
        <begin position="150"/>
        <end position="171"/>
    </location>
</feature>
<keyword evidence="1" id="KW-0472">Membrane</keyword>
<organism evidence="2 3">
    <name type="scientific">Nakamurella multipartita (strain ATCC 700099 / DSM 44233 / CIP 104796 / JCM 9543 / NBRC 105858 / Y-104)</name>
    <name type="common">Microsphaera multipartita</name>
    <dbReference type="NCBI Taxonomy" id="479431"/>
    <lineage>
        <taxon>Bacteria</taxon>
        <taxon>Bacillati</taxon>
        <taxon>Actinomycetota</taxon>
        <taxon>Actinomycetes</taxon>
        <taxon>Nakamurellales</taxon>
        <taxon>Nakamurellaceae</taxon>
        <taxon>Nakamurella</taxon>
    </lineage>
</organism>
<reference evidence="2 3" key="2">
    <citation type="journal article" date="2010" name="Stand. Genomic Sci.">
        <title>Complete genome sequence of Nakamurella multipartita type strain (Y-104).</title>
        <authorList>
            <person name="Tice H."/>
            <person name="Mayilraj S."/>
            <person name="Sims D."/>
            <person name="Lapidus A."/>
            <person name="Nolan M."/>
            <person name="Lucas S."/>
            <person name="Glavina Del Rio T."/>
            <person name="Copeland A."/>
            <person name="Cheng J.F."/>
            <person name="Meincke L."/>
            <person name="Bruce D."/>
            <person name="Goodwin L."/>
            <person name="Pitluck S."/>
            <person name="Ivanova N."/>
            <person name="Mavromatis K."/>
            <person name="Ovchinnikova G."/>
            <person name="Pati A."/>
            <person name="Chen A."/>
            <person name="Palaniappan K."/>
            <person name="Land M."/>
            <person name="Hauser L."/>
            <person name="Chang Y.J."/>
            <person name="Jeffries C.D."/>
            <person name="Detter J.C."/>
            <person name="Brettin T."/>
            <person name="Rohde M."/>
            <person name="Goker M."/>
            <person name="Bristow J."/>
            <person name="Eisen J.A."/>
            <person name="Markowitz V."/>
            <person name="Hugenholtz P."/>
            <person name="Kyrpides N.C."/>
            <person name="Klenk H.P."/>
            <person name="Chen F."/>
        </authorList>
    </citation>
    <scope>NUCLEOTIDE SEQUENCE [LARGE SCALE GENOMIC DNA]</scope>
    <source>
        <strain evidence="3">ATCC 700099 / DSM 44233 / CIP 104796 / JCM 9543 / NBRC 105858 / Y-104</strain>
    </source>
</reference>
<evidence type="ECO:0000313" key="3">
    <source>
        <dbReference type="Proteomes" id="UP000002218"/>
    </source>
</evidence>
<keyword evidence="1" id="KW-1133">Transmembrane helix</keyword>
<gene>
    <name evidence="2" type="ordered locus">Namu_2871</name>
</gene>
<evidence type="ECO:0000256" key="1">
    <source>
        <dbReference type="SAM" id="Phobius"/>
    </source>
</evidence>
<dbReference type="HOGENOM" id="CLU_972631_0_0_11"/>
<evidence type="ECO:0000313" key="2">
    <source>
        <dbReference type="EMBL" id="ACV79212.1"/>
    </source>
</evidence>
<protein>
    <submittedName>
        <fullName evidence="2">Uncharacterized protein</fullName>
    </submittedName>
</protein>
<sequence length="286" mass="30768">MKEYGEVASSFRLLTDIRFKLLAVLPLAAAATAIVLDNARTAEAGLIFSLFGLVVTLGLVTYNSRNDQLYDTLIGRAASIERQLGDFDGAFSNRPRAWRILGSGKLRWRVDHRMGVATVYTASIGLWLFGVFNASAHIGYAVTGTAAVPSWIELVALCLAIILVSVGAAMLRSRKESLRVRLRNAASNAVHAVNKLPVTDLAERGPIRVLAELGGISETTALARVQHLSQLPHDEVVLLAGEHTGLRGAANLVSYVVDLPPEWVYDCATGRRQPSLSASNDAPSVQ</sequence>